<protein>
    <submittedName>
        <fullName evidence="1">Uncharacterized protein</fullName>
    </submittedName>
</protein>
<comment type="caution">
    <text evidence="1">The sequence shown here is derived from an EMBL/GenBank/DDBJ whole genome shotgun (WGS) entry which is preliminary data.</text>
</comment>
<name>A0A3S1CLM1_9CYAN</name>
<sequence>MTTEEIKLRLSNNSFFAECTRILSQVLGFGYRTVINWGHDIRFHKMPQEYEYFLYYALEAIKVRQALYNKGMNVAAYR</sequence>
<gene>
    <name evidence="1" type="ORF">DSM106972_049450</name>
</gene>
<keyword evidence="2" id="KW-1185">Reference proteome</keyword>
<dbReference type="AlphaFoldDB" id="A0A3S1CLM1"/>
<reference evidence="1" key="1">
    <citation type="submission" date="2018-12" db="EMBL/GenBank/DDBJ databases">
        <authorList>
            <person name="Will S."/>
            <person name="Neumann-Schaal M."/>
            <person name="Henke P."/>
        </authorList>
    </citation>
    <scope>NUCLEOTIDE SEQUENCE</scope>
    <source>
        <strain evidence="1">PCC 7102</strain>
    </source>
</reference>
<organism evidence="1 2">
    <name type="scientific">Dulcicalothrix desertica PCC 7102</name>
    <dbReference type="NCBI Taxonomy" id="232991"/>
    <lineage>
        <taxon>Bacteria</taxon>
        <taxon>Bacillati</taxon>
        <taxon>Cyanobacteriota</taxon>
        <taxon>Cyanophyceae</taxon>
        <taxon>Nostocales</taxon>
        <taxon>Calotrichaceae</taxon>
        <taxon>Dulcicalothrix</taxon>
    </lineage>
</organism>
<accession>A0A3S1CLM1</accession>
<dbReference type="OrthoDB" id="515338at2"/>
<dbReference type="EMBL" id="RSCL01000012">
    <property type="protein sequence ID" value="RUT04031.1"/>
    <property type="molecule type" value="Genomic_DNA"/>
</dbReference>
<proteinExistence type="predicted"/>
<evidence type="ECO:0000313" key="2">
    <source>
        <dbReference type="Proteomes" id="UP000271624"/>
    </source>
</evidence>
<dbReference type="RefSeq" id="WP_127083281.1">
    <property type="nucleotide sequence ID" value="NZ_RSCL01000012.1"/>
</dbReference>
<evidence type="ECO:0000313" key="1">
    <source>
        <dbReference type="EMBL" id="RUT04031.1"/>
    </source>
</evidence>
<dbReference type="Proteomes" id="UP000271624">
    <property type="component" value="Unassembled WGS sequence"/>
</dbReference>
<reference evidence="1" key="2">
    <citation type="journal article" date="2019" name="Genome Biol. Evol.">
        <title>Day and night: Metabolic profiles and evolutionary relationships of six axenic non-marine cyanobacteria.</title>
        <authorList>
            <person name="Will S.E."/>
            <person name="Henke P."/>
            <person name="Boedeker C."/>
            <person name="Huang S."/>
            <person name="Brinkmann H."/>
            <person name="Rohde M."/>
            <person name="Jarek M."/>
            <person name="Friedl T."/>
            <person name="Seufert S."/>
            <person name="Schumacher M."/>
            <person name="Overmann J."/>
            <person name="Neumann-Schaal M."/>
            <person name="Petersen J."/>
        </authorList>
    </citation>
    <scope>NUCLEOTIDE SEQUENCE [LARGE SCALE GENOMIC DNA]</scope>
    <source>
        <strain evidence="1">PCC 7102</strain>
    </source>
</reference>